<feature type="non-terminal residue" evidence="4">
    <location>
        <position position="1270"/>
    </location>
</feature>
<feature type="chain" id="PRO_5012011828" description="DUF6701 domain-containing protein" evidence="2">
    <location>
        <begin position="22"/>
        <end position="1270"/>
    </location>
</feature>
<dbReference type="InterPro" id="IPR046524">
    <property type="entry name" value="DUF6701"/>
</dbReference>
<dbReference type="Proteomes" id="UP000227088">
    <property type="component" value="Unassembled WGS sequence"/>
</dbReference>
<dbReference type="Pfam" id="PF20419">
    <property type="entry name" value="DUF6701"/>
    <property type="match status" value="1"/>
</dbReference>
<accession>A0A1Y5HUS3</accession>
<dbReference type="InterPro" id="IPR014755">
    <property type="entry name" value="Cu-Rt/internalin_Ig-like"/>
</dbReference>
<organism evidence="4 5">
    <name type="scientific">Oleispira antarctica</name>
    <dbReference type="NCBI Taxonomy" id="188908"/>
    <lineage>
        <taxon>Bacteria</taxon>
        <taxon>Pseudomonadati</taxon>
        <taxon>Pseudomonadota</taxon>
        <taxon>Gammaproteobacteria</taxon>
        <taxon>Oceanospirillales</taxon>
        <taxon>Oceanospirillaceae</taxon>
        <taxon>Oleispira</taxon>
    </lineage>
</organism>
<dbReference type="SUPFAM" id="SSF49899">
    <property type="entry name" value="Concanavalin A-like lectins/glucanases"/>
    <property type="match status" value="1"/>
</dbReference>
<dbReference type="Gene3D" id="2.60.40.1220">
    <property type="match status" value="1"/>
</dbReference>
<gene>
    <name evidence="4" type="ORF">A9R00_02920</name>
</gene>
<dbReference type="Gene3D" id="2.60.120.200">
    <property type="match status" value="1"/>
</dbReference>
<dbReference type="AlphaFoldDB" id="A0A1Y5HUS3"/>
<evidence type="ECO:0000259" key="3">
    <source>
        <dbReference type="Pfam" id="PF20419"/>
    </source>
</evidence>
<name>A0A1Y5HUS3_OLEAN</name>
<dbReference type="InterPro" id="IPR013320">
    <property type="entry name" value="ConA-like_dom_sf"/>
</dbReference>
<protein>
    <recommendedName>
        <fullName evidence="3">DUF6701 domain-containing protein</fullName>
    </recommendedName>
</protein>
<evidence type="ECO:0000313" key="4">
    <source>
        <dbReference type="EMBL" id="OUS41056.1"/>
    </source>
</evidence>
<evidence type="ECO:0000256" key="2">
    <source>
        <dbReference type="SAM" id="SignalP"/>
    </source>
</evidence>
<feature type="signal peptide" evidence="2">
    <location>
        <begin position="1"/>
        <end position="21"/>
    </location>
</feature>
<evidence type="ECO:0000256" key="1">
    <source>
        <dbReference type="ARBA" id="ARBA00022729"/>
    </source>
</evidence>
<keyword evidence="1 2" id="KW-0732">Signal</keyword>
<evidence type="ECO:0000313" key="5">
    <source>
        <dbReference type="Proteomes" id="UP000227088"/>
    </source>
</evidence>
<comment type="caution">
    <text evidence="4">The sequence shown here is derived from an EMBL/GenBank/DDBJ whole genome shotgun (WGS) entry which is preliminary data.</text>
</comment>
<dbReference type="EMBL" id="MABE01000168">
    <property type="protein sequence ID" value="OUS41056.1"/>
    <property type="molecule type" value="Genomic_DNA"/>
</dbReference>
<proteinExistence type="predicted"/>
<reference evidence="5" key="1">
    <citation type="journal article" date="2017" name="Proc. Natl. Acad. Sci. U.S.A.">
        <title>Simulation of Deepwater Horizon oil plume reveals substrate specialization within a complex community of hydrocarbon degraders.</title>
        <authorList>
            <person name="Hu P."/>
            <person name="Dubinsky E.A."/>
            <person name="Probst A.J."/>
            <person name="Wang J."/>
            <person name="Sieber C.M.K."/>
            <person name="Tom L.M."/>
            <person name="Gardinali P."/>
            <person name="Banfield J.F."/>
            <person name="Atlas R.M."/>
            <person name="Andersen G.L."/>
        </authorList>
    </citation>
    <scope>NUCLEOTIDE SEQUENCE [LARGE SCALE GENOMIC DNA]</scope>
</reference>
<feature type="domain" description="DUF6701" evidence="3">
    <location>
        <begin position="733"/>
        <end position="1269"/>
    </location>
</feature>
<sequence>MKKTLLFFFLLLSLINSNTFAAISYVTSVTDKGNDERASLTVPASTQAGDILIVQVTFRNEIGSDGVTTPAGWILIAPQDRDGAVFQSVYYKVAVAADAGSSYEWDFDGNGNRRYILGMSVFSGVDNTTPIAAENSATDGVFWGSLTAPSVTTVNSNSMLLALYTIAAGDQSFSAGVGMTEAYDIEENNNNNGITSMTAWELFSTVAATGSRVATASKNFDDGIGHLIALNEGSAAPEITSVVTACGSLNTVEILFSQDLDPTTAQDILNYDLTSNALSSLGISSAVLSATDTVILTLTTDMNDLTPYTLTVNNVENLTGDAIAANSTSEFMLSCNLNCITDNFVGPGSLSSSWSVGHSNGSFGDPRIVDDGRLRLTDSSNQVSTVATLLNQFPGADNRIEIEFDYYAYDGNSADGIAINFSDASISPAAGAFGGSLGYAQKTGIDGFAGGWLGVGIDEYGNFSAASEGREGGPGRTINSISLRGSGSGTSGYPYLTGTSSISPAIDDSGSTPNPGHRYRIIVDHTAGGSIATASVERDTGSGYSALVPTFNIYTQNPLQDAVPANWVVSFTGSTGGSTNIHEIGDLKICAAQPIQTFSQVDHYEITHTTPGLTCEGSEVTITAHDSSHTDVTVLSDTSISVTTNPIVTAIVNSPVVMLAGTSSTSIYLQQASLLNDININVDDGNKTDDDGSLEDPWISFVDTAFRFYAAGNNTDTTPINPQISGKPSITAPGNQGLALRAIRTNTDTGACEVGLTGTQTVDIAYRCKDPAVCSAAQLSFFANGNPSIVGTNNADSLTYTSADMTFDATGSAPFSFNFPDAGLVDLHASLAVSATTIPPNPAFTLVGSSNQFVVRPFAFELLFDANSTAADASGSKFVSAGADFSMQVRAVNWQAADDGDNDGLVDIDGTSGVVADLSDNSATLNFGQENNARNFTPTHTLDQPSTSAGTLTSSAVIAGGTSSHFNNGVSTTDATLNWDEVGIIDINLILDNYLSAAGANIIGQANNIGRFYPAQFIMTLSSTTNSCGSFSYMGQTAPDTEFDIRYTLEAHKTGGGLTQNYTGAFAKATPADHINIVAENNNDGGSYQSRLENLADDAWLNGQYIYSDSGYFSRGIVVDGPYQLLQLGIQFTDNDGDLSVLPGLDMKANSSADCNVVGDCDAWLIDNLDVRFGQLKLSNVFGPETFALDMAVQTEYFDGDNFILNTDDSCTSLVVTDPPLSPRALSWTGNLAAGETTPSLTSDITAGLGVIQFSEAGLGNEGSVIFEYD</sequence>